<dbReference type="Proteomes" id="UP001501710">
    <property type="component" value="Unassembled WGS sequence"/>
</dbReference>
<protein>
    <submittedName>
        <fullName evidence="2">Uncharacterized protein</fullName>
    </submittedName>
</protein>
<name>A0ABP8CK81_9ACTN</name>
<organism evidence="2 3">
    <name type="scientific">Actinomadura meridiana</name>
    <dbReference type="NCBI Taxonomy" id="559626"/>
    <lineage>
        <taxon>Bacteria</taxon>
        <taxon>Bacillati</taxon>
        <taxon>Actinomycetota</taxon>
        <taxon>Actinomycetes</taxon>
        <taxon>Streptosporangiales</taxon>
        <taxon>Thermomonosporaceae</taxon>
        <taxon>Actinomadura</taxon>
    </lineage>
</organism>
<evidence type="ECO:0000256" key="1">
    <source>
        <dbReference type="SAM" id="Phobius"/>
    </source>
</evidence>
<accession>A0ABP8CK81</accession>
<proteinExistence type="predicted"/>
<keyword evidence="1" id="KW-1133">Transmembrane helix</keyword>
<dbReference type="EMBL" id="BAABAS010000021">
    <property type="protein sequence ID" value="GAA4240122.1"/>
    <property type="molecule type" value="Genomic_DNA"/>
</dbReference>
<keyword evidence="1" id="KW-0812">Transmembrane</keyword>
<evidence type="ECO:0000313" key="2">
    <source>
        <dbReference type="EMBL" id="GAA4240122.1"/>
    </source>
</evidence>
<keyword evidence="3" id="KW-1185">Reference proteome</keyword>
<gene>
    <name evidence="2" type="ORF">GCM10022254_63700</name>
</gene>
<reference evidence="3" key="1">
    <citation type="journal article" date="2019" name="Int. J. Syst. Evol. Microbiol.">
        <title>The Global Catalogue of Microorganisms (GCM) 10K type strain sequencing project: providing services to taxonomists for standard genome sequencing and annotation.</title>
        <authorList>
            <consortium name="The Broad Institute Genomics Platform"/>
            <consortium name="The Broad Institute Genome Sequencing Center for Infectious Disease"/>
            <person name="Wu L."/>
            <person name="Ma J."/>
        </authorList>
    </citation>
    <scope>NUCLEOTIDE SEQUENCE [LARGE SCALE GENOMIC DNA]</scope>
    <source>
        <strain evidence="3">JCM 17440</strain>
    </source>
</reference>
<feature type="transmembrane region" description="Helical" evidence="1">
    <location>
        <begin position="33"/>
        <end position="54"/>
    </location>
</feature>
<evidence type="ECO:0000313" key="3">
    <source>
        <dbReference type="Proteomes" id="UP001501710"/>
    </source>
</evidence>
<sequence length="186" mass="20128">MGECAQMVHVGVTAQMAPPGWCAVLNNVHMADWGVALIAAGSAFGGSMITGWYARVAGTRQAAAARHAGDRQADAMIETMRMTLEEQRAIRTAEERRQTYLRFLEAAETAIVTRRTGSSTEDVRLALQRTSMALLLAGPPDVVRTAQVFVESLRQEPSHSLDDLEKAKLLFVNAAQEALTRSVTGS</sequence>
<keyword evidence="1" id="KW-0472">Membrane</keyword>
<comment type="caution">
    <text evidence="2">The sequence shown here is derived from an EMBL/GenBank/DDBJ whole genome shotgun (WGS) entry which is preliminary data.</text>
</comment>